<accession>A0A495E8K9</accession>
<dbReference type="OrthoDB" id="277760at2"/>
<dbReference type="RefSeq" id="WP_121065843.1">
    <property type="nucleotide sequence ID" value="NZ_RBIQ01000008.1"/>
</dbReference>
<keyword evidence="2" id="KW-1185">Reference proteome</keyword>
<organism evidence="1 2">
    <name type="scientific">Maribacter vaceletii</name>
    <dbReference type="NCBI Taxonomy" id="1206816"/>
    <lineage>
        <taxon>Bacteria</taxon>
        <taxon>Pseudomonadati</taxon>
        <taxon>Bacteroidota</taxon>
        <taxon>Flavobacteriia</taxon>
        <taxon>Flavobacteriales</taxon>
        <taxon>Flavobacteriaceae</taxon>
        <taxon>Maribacter</taxon>
    </lineage>
</organism>
<sequence>MKLPNFIYLITILGICNFWQIYSQDKIPKVSGFIDFNGYYDTREFSVLTYNILANLPNRFQYFSLTNYESSKYSSDFSKNYAEHNLRWGVGDKIPLDLTLQYVLRNGENNDDIRLGFRWKLNQTKGIKKIISKLNMSYSINPMLVQFRKNQETKYVTQIEHVYSFLIAPKTFGKRLYLGGFADQNIVYNTGGVSFKWVSEHQLGFRVLDKLYAVLEYRINDYYVTENYGLGYGLEYKISF</sequence>
<proteinExistence type="predicted"/>
<protein>
    <recommendedName>
        <fullName evidence="3">DUF2490 domain-containing protein</fullName>
    </recommendedName>
</protein>
<reference evidence="1 2" key="1">
    <citation type="submission" date="2018-10" db="EMBL/GenBank/DDBJ databases">
        <title>Genomic Encyclopedia of Archaeal and Bacterial Type Strains, Phase II (KMG-II): from individual species to whole genera.</title>
        <authorList>
            <person name="Goeker M."/>
        </authorList>
    </citation>
    <scope>NUCLEOTIDE SEQUENCE [LARGE SCALE GENOMIC DNA]</scope>
    <source>
        <strain evidence="1 2">DSM 25230</strain>
    </source>
</reference>
<evidence type="ECO:0000313" key="1">
    <source>
        <dbReference type="EMBL" id="RKR12813.1"/>
    </source>
</evidence>
<dbReference type="EMBL" id="RBIQ01000008">
    <property type="protein sequence ID" value="RKR12813.1"/>
    <property type="molecule type" value="Genomic_DNA"/>
</dbReference>
<dbReference type="Proteomes" id="UP000269412">
    <property type="component" value="Unassembled WGS sequence"/>
</dbReference>
<gene>
    <name evidence="1" type="ORF">CLV91_1520</name>
</gene>
<evidence type="ECO:0008006" key="3">
    <source>
        <dbReference type="Google" id="ProtNLM"/>
    </source>
</evidence>
<dbReference type="AlphaFoldDB" id="A0A495E8K9"/>
<evidence type="ECO:0000313" key="2">
    <source>
        <dbReference type="Proteomes" id="UP000269412"/>
    </source>
</evidence>
<comment type="caution">
    <text evidence="1">The sequence shown here is derived from an EMBL/GenBank/DDBJ whole genome shotgun (WGS) entry which is preliminary data.</text>
</comment>
<name>A0A495E8K9_9FLAO</name>